<keyword evidence="2" id="KW-1185">Reference proteome</keyword>
<evidence type="ECO:0000313" key="2">
    <source>
        <dbReference type="Proteomes" id="UP001626550"/>
    </source>
</evidence>
<dbReference type="Proteomes" id="UP001626550">
    <property type="component" value="Unassembled WGS sequence"/>
</dbReference>
<comment type="caution">
    <text evidence="1">The sequence shown here is derived from an EMBL/GenBank/DDBJ whole genome shotgun (WGS) entry which is preliminary data.</text>
</comment>
<dbReference type="EMBL" id="JBJKFK010000923">
    <property type="protein sequence ID" value="KAL3314718.1"/>
    <property type="molecule type" value="Genomic_DNA"/>
</dbReference>
<sequence>MVRNCQRCLQSSAPVVSQCGGIIASMNLLTTAVQLRECQQTEVVELLSMYAPTGSSILNDLLVTTQNYLIEQLSFMLSYLCSVESNRLTTKTSTTSPQQKEPLKPTSRRSLFDFRKRIVNHLVPQKEEPTTEVLSKATPPTYPAQAAGLACTQKNEWHQLLLLELALFLIEHFYANPNSVFVPLKIPNKVRHELTGSSDFAAAADKAVLVTMVVSTLYDWHALMLQDHPWFGYPPITINDDLSLLVNENTRGTTWELPVSLNVHSAWCKAMERVINSGRLPSYGIDALAAMLTTRLRGVKSSLLSLPLWSLFLTCIYKTTSTSVASKWQPHISNQWDVVSIHSTDSIDSKSSQAPTEPTPEVITMGAFAQEQLANVWERIRGNVLYLQGREGQSWQFSVDYSELRLLTRLMPNLSLDMMQWALLMAGLLPRQIKLDRSAHLVVDALVNKAFGEFARSDHKCPGLALSILNEFFGLFLAYPRCREQLANWLTLSLPTILARNDKKWIGIAHAVVVCLCASTHPDSELLFSTCLGLSQADREAFWDNAQGPRPVSSLENLMLQTLSSLTHCYKETHLPDGIFAADINSQTRRMLLSILRQHTENSELLSRINQLIERSMTKEDDHLHDPLASNTS</sequence>
<evidence type="ECO:0000313" key="1">
    <source>
        <dbReference type="EMBL" id="KAL3314718.1"/>
    </source>
</evidence>
<protein>
    <submittedName>
        <fullName evidence="1">Snail 2</fullName>
    </submittedName>
</protein>
<gene>
    <name evidence="1" type="primary">SNAI2_3</name>
    <name evidence="1" type="ORF">Ciccas_006658</name>
</gene>
<dbReference type="AlphaFoldDB" id="A0ABD2Q5L0"/>
<name>A0ABD2Q5L0_9PLAT</name>
<proteinExistence type="predicted"/>
<reference evidence="1 2" key="1">
    <citation type="submission" date="2024-11" db="EMBL/GenBank/DDBJ databases">
        <title>Adaptive evolution of stress response genes in parasites aligns with host niche diversity.</title>
        <authorList>
            <person name="Hahn C."/>
            <person name="Resl P."/>
        </authorList>
    </citation>
    <scope>NUCLEOTIDE SEQUENCE [LARGE SCALE GENOMIC DNA]</scope>
    <source>
        <strain evidence="1">EGGRZ-B1_66</strain>
        <tissue evidence="1">Body</tissue>
    </source>
</reference>
<organism evidence="1 2">
    <name type="scientific">Cichlidogyrus casuarinus</name>
    <dbReference type="NCBI Taxonomy" id="1844966"/>
    <lineage>
        <taxon>Eukaryota</taxon>
        <taxon>Metazoa</taxon>
        <taxon>Spiralia</taxon>
        <taxon>Lophotrochozoa</taxon>
        <taxon>Platyhelminthes</taxon>
        <taxon>Monogenea</taxon>
        <taxon>Monopisthocotylea</taxon>
        <taxon>Dactylogyridea</taxon>
        <taxon>Ancyrocephalidae</taxon>
        <taxon>Cichlidogyrus</taxon>
    </lineage>
</organism>
<accession>A0ABD2Q5L0</accession>